<evidence type="ECO:0000259" key="5">
    <source>
        <dbReference type="Pfam" id="PF21124"/>
    </source>
</evidence>
<reference evidence="6 7" key="1">
    <citation type="submission" date="2016-10" db="EMBL/GenBank/DDBJ databases">
        <authorList>
            <person name="de Groot N.N."/>
        </authorList>
    </citation>
    <scope>NUCLEOTIDE SEQUENCE [LARGE SCALE GENOMIC DNA]</scope>
    <source>
        <strain evidence="6 7">CPCC 202699</strain>
    </source>
</reference>
<keyword evidence="3" id="KW-0012">Acyltransferase</keyword>
<sequence length="315" mass="34649">MGTEVGTGSAIVFPGMGPSRFEDVAKFMVINPFARKLVALADERLGYSLVDRYRETEGDYSEYAQVAFLVNCLALAQWSEATLGLKPDVCVGPSFGGKAAAVYSGALSFTDGVWMTQQIARCLDDFFAKELTDIVTLSFARTPEDKLKEVLAELESRGYWHEISCTVDHDFQMLCISEHKIDELKDLIRAAGGMPMYLMRPPMHSTAFGALREKAEAEIISKLEFGELVVPVIADQDGTLLTSGEQVKKMLLDGFDTPVNWLDVVSALQARDIKKLYVSGQDGLFGRVAVTTKNFDVVAVNPRLAMQPRRRGTAA</sequence>
<proteinExistence type="predicted"/>
<dbReference type="InterPro" id="IPR050858">
    <property type="entry name" value="Mal-CoA-ACP_Trans/PKS_FabD"/>
</dbReference>
<protein>
    <recommendedName>
        <fullName evidence="1">[acyl-carrier-protein] S-malonyltransferase</fullName>
        <ecNumber evidence="1">2.3.1.39</ecNumber>
    </recommendedName>
</protein>
<name>A0A1H3NHD5_9PSEU</name>
<dbReference type="PANTHER" id="PTHR42681">
    <property type="entry name" value="MALONYL-COA-ACYL CARRIER PROTEIN TRANSACYLASE, MITOCHONDRIAL"/>
    <property type="match status" value="1"/>
</dbReference>
<dbReference type="InterPro" id="IPR049416">
    <property type="entry name" value="VinK-like_small"/>
</dbReference>
<dbReference type="OrthoDB" id="5123945at2"/>
<evidence type="ECO:0000256" key="1">
    <source>
        <dbReference type="ARBA" id="ARBA00013258"/>
    </source>
</evidence>
<dbReference type="EC" id="2.3.1.39" evidence="1"/>
<evidence type="ECO:0000256" key="4">
    <source>
        <dbReference type="ARBA" id="ARBA00048462"/>
    </source>
</evidence>
<dbReference type="AlphaFoldDB" id="A0A1H3NHD5"/>
<dbReference type="GO" id="GO:0004314">
    <property type="term" value="F:[acyl-carrier-protein] S-malonyltransferase activity"/>
    <property type="evidence" value="ECO:0007669"/>
    <property type="project" value="UniProtKB-EC"/>
</dbReference>
<dbReference type="Gene3D" id="3.40.366.10">
    <property type="entry name" value="Malonyl-Coenzyme A Acyl Carrier Protein, domain 2"/>
    <property type="match status" value="2"/>
</dbReference>
<comment type="catalytic activity">
    <reaction evidence="4">
        <text>holo-[ACP] + malonyl-CoA = malonyl-[ACP] + CoA</text>
        <dbReference type="Rhea" id="RHEA:41792"/>
        <dbReference type="Rhea" id="RHEA-COMP:9623"/>
        <dbReference type="Rhea" id="RHEA-COMP:9685"/>
        <dbReference type="ChEBI" id="CHEBI:57287"/>
        <dbReference type="ChEBI" id="CHEBI:57384"/>
        <dbReference type="ChEBI" id="CHEBI:64479"/>
        <dbReference type="ChEBI" id="CHEBI:78449"/>
        <dbReference type="EC" id="2.3.1.39"/>
    </reaction>
</comment>
<keyword evidence="7" id="KW-1185">Reference proteome</keyword>
<dbReference type="PANTHER" id="PTHR42681:SF1">
    <property type="entry name" value="MALONYL-COA-ACYL CARRIER PROTEIN TRANSACYLASE, MITOCHONDRIAL"/>
    <property type="match status" value="1"/>
</dbReference>
<dbReference type="Pfam" id="PF21124">
    <property type="entry name" value="VinK_C"/>
    <property type="match status" value="1"/>
</dbReference>
<gene>
    <name evidence="6" type="ORF">SAMN05421504_107293</name>
</gene>
<organism evidence="6 7">
    <name type="scientific">Amycolatopsis xylanica</name>
    <dbReference type="NCBI Taxonomy" id="589385"/>
    <lineage>
        <taxon>Bacteria</taxon>
        <taxon>Bacillati</taxon>
        <taxon>Actinomycetota</taxon>
        <taxon>Actinomycetes</taxon>
        <taxon>Pseudonocardiales</taxon>
        <taxon>Pseudonocardiaceae</taxon>
        <taxon>Amycolatopsis</taxon>
    </lineage>
</organism>
<dbReference type="Proteomes" id="UP000199515">
    <property type="component" value="Unassembled WGS sequence"/>
</dbReference>
<evidence type="ECO:0000256" key="3">
    <source>
        <dbReference type="ARBA" id="ARBA00023315"/>
    </source>
</evidence>
<keyword evidence="2 6" id="KW-0808">Transferase</keyword>
<dbReference type="GO" id="GO:0006633">
    <property type="term" value="P:fatty acid biosynthetic process"/>
    <property type="evidence" value="ECO:0007669"/>
    <property type="project" value="TreeGrafter"/>
</dbReference>
<evidence type="ECO:0000256" key="2">
    <source>
        <dbReference type="ARBA" id="ARBA00022679"/>
    </source>
</evidence>
<dbReference type="SUPFAM" id="SSF52151">
    <property type="entry name" value="FabD/lysophospholipase-like"/>
    <property type="match status" value="1"/>
</dbReference>
<evidence type="ECO:0000313" key="7">
    <source>
        <dbReference type="Proteomes" id="UP000199515"/>
    </source>
</evidence>
<dbReference type="InterPro" id="IPR001227">
    <property type="entry name" value="Ac_transferase_dom_sf"/>
</dbReference>
<evidence type="ECO:0000313" key="6">
    <source>
        <dbReference type="EMBL" id="SDY88184.1"/>
    </source>
</evidence>
<dbReference type="InterPro" id="IPR016035">
    <property type="entry name" value="Acyl_Trfase/lysoPLipase"/>
</dbReference>
<accession>A0A1H3NHD5</accession>
<feature type="domain" description="Malonyl-CoA-[acyl-carrier-protein] transacylase small" evidence="5">
    <location>
        <begin position="138"/>
        <end position="199"/>
    </location>
</feature>
<dbReference type="EMBL" id="FNON01000007">
    <property type="protein sequence ID" value="SDY88184.1"/>
    <property type="molecule type" value="Genomic_DNA"/>
</dbReference>
<dbReference type="STRING" id="589385.SAMN05421504_107293"/>